<comment type="caution">
    <text evidence="1">The sequence shown here is derived from an EMBL/GenBank/DDBJ whole genome shotgun (WGS) entry which is preliminary data.</text>
</comment>
<sequence length="199" mass="22317">MTQGSGSMQERSCIEDYEEDSPQYSSSVHASGKRPSDNSRENVLHTHFGATRDLSTKAGLRDSTFREEIPKTFVHNHGHAHITVKSFRQMLEETMQALGLSAVTVMKNEEEETRNMKTRTPVLTKASTPLNQEKLLEILDVTNTGRTSNPLFRDGSPTYPRDVEAASSIVNNHKYCQWRSGNTSAALFMELATHLYPSL</sequence>
<organism evidence="1 2">
    <name type="scientific">Neophaeococcomyces mojaviensis</name>
    <dbReference type="NCBI Taxonomy" id="3383035"/>
    <lineage>
        <taxon>Eukaryota</taxon>
        <taxon>Fungi</taxon>
        <taxon>Dikarya</taxon>
        <taxon>Ascomycota</taxon>
        <taxon>Pezizomycotina</taxon>
        <taxon>Eurotiomycetes</taxon>
        <taxon>Chaetothyriomycetidae</taxon>
        <taxon>Chaetothyriales</taxon>
        <taxon>Chaetothyriales incertae sedis</taxon>
        <taxon>Neophaeococcomyces</taxon>
    </lineage>
</organism>
<evidence type="ECO:0000313" key="2">
    <source>
        <dbReference type="Proteomes" id="UP001172386"/>
    </source>
</evidence>
<proteinExistence type="predicted"/>
<evidence type="ECO:0000313" key="1">
    <source>
        <dbReference type="EMBL" id="KAJ9651718.1"/>
    </source>
</evidence>
<name>A0ACC2ZVV8_9EURO</name>
<dbReference type="Proteomes" id="UP001172386">
    <property type="component" value="Unassembled WGS sequence"/>
</dbReference>
<gene>
    <name evidence="1" type="ORF">H2198_009030</name>
</gene>
<accession>A0ACC2ZVV8</accession>
<reference evidence="1" key="1">
    <citation type="submission" date="2022-10" db="EMBL/GenBank/DDBJ databases">
        <title>Culturing micro-colonial fungi from biological soil crusts in the Mojave desert and describing Neophaeococcomyces mojavensis, and introducing the new genera and species Taxawa tesnikishii.</title>
        <authorList>
            <person name="Kurbessoian T."/>
            <person name="Stajich J.E."/>
        </authorList>
    </citation>
    <scope>NUCLEOTIDE SEQUENCE</scope>
    <source>
        <strain evidence="1">JES_112</strain>
    </source>
</reference>
<keyword evidence="2" id="KW-1185">Reference proteome</keyword>
<dbReference type="EMBL" id="JAPDRQ010000239">
    <property type="protein sequence ID" value="KAJ9651718.1"/>
    <property type="molecule type" value="Genomic_DNA"/>
</dbReference>
<protein>
    <submittedName>
        <fullName evidence="1">Uncharacterized protein</fullName>
    </submittedName>
</protein>